<comment type="cofactor">
    <cofactor evidence="1">
        <name>heme</name>
        <dbReference type="ChEBI" id="CHEBI:30413"/>
    </cofactor>
</comment>
<protein>
    <submittedName>
        <fullName evidence="8">Sterigmatocystin biosynthesis p450 monooxygenase</fullName>
    </submittedName>
</protein>
<gene>
    <name evidence="8" type="ORF">CGGC5_5101</name>
</gene>
<proteinExistence type="predicted"/>
<dbReference type="InterPro" id="IPR050121">
    <property type="entry name" value="Cytochrome_P450_monoxygenase"/>
</dbReference>
<evidence type="ECO:0000256" key="7">
    <source>
        <dbReference type="ARBA" id="ARBA00023033"/>
    </source>
</evidence>
<comment type="pathway">
    <text evidence="2">Secondary metabolite biosynthesis.</text>
</comment>
<dbReference type="PANTHER" id="PTHR24305">
    <property type="entry name" value="CYTOCHROME P450"/>
    <property type="match status" value="1"/>
</dbReference>
<evidence type="ECO:0000256" key="1">
    <source>
        <dbReference type="ARBA" id="ARBA00001971"/>
    </source>
</evidence>
<dbReference type="EMBL" id="KB020584">
    <property type="protein sequence ID" value="ELA35088.1"/>
    <property type="molecule type" value="Genomic_DNA"/>
</dbReference>
<evidence type="ECO:0000256" key="5">
    <source>
        <dbReference type="ARBA" id="ARBA00023002"/>
    </source>
</evidence>
<keyword evidence="6" id="KW-0408">Iron</keyword>
<dbReference type="InterPro" id="IPR001128">
    <property type="entry name" value="Cyt_P450"/>
</dbReference>
<dbReference type="InterPro" id="IPR002401">
    <property type="entry name" value="Cyt_P450_E_grp-I"/>
</dbReference>
<dbReference type="GO" id="GO:0004497">
    <property type="term" value="F:monooxygenase activity"/>
    <property type="evidence" value="ECO:0007669"/>
    <property type="project" value="UniProtKB-KW"/>
</dbReference>
<dbReference type="PANTHER" id="PTHR24305:SF107">
    <property type="entry name" value="P450, PUTATIVE (EUROFUNG)-RELATED"/>
    <property type="match status" value="1"/>
</dbReference>
<dbReference type="STRING" id="1213859.L2GAN4"/>
<sequence length="187" mass="20818">MTRNMRMFFFYDSSAATIVYCFHNIYSRPDVLARVRAEHDEVFGADVASAPAKIVENPRVAPPVPAGGLRQGSADLVLKDAEGNLFPTEGIAITMLHWVIGRNPRYWVKPDEFIPDRWLQLVMVEARAVLACIIREFDIRDSFAEIDGKRKLDTSGLGGQRVFMVEAGAAHPTDGYPCRVSLSGYKA</sequence>
<reference evidence="8" key="1">
    <citation type="submission" date="2012-08" db="EMBL/GenBank/DDBJ databases">
        <title>Genome analysis of Colletotrichum orbiculare and Colletotrichum fructicola.</title>
        <authorList>
            <person name="Gan P.H.P."/>
            <person name="Ikeda K."/>
            <person name="Irieda H."/>
            <person name="Narusaka M."/>
            <person name="O'Connell R.J."/>
            <person name="Narusaka Y."/>
            <person name="Takano Y."/>
            <person name="Kubo Y."/>
            <person name="Shirasu K."/>
        </authorList>
    </citation>
    <scope>NUCLEOTIDE SEQUENCE</scope>
    <source>
        <strain evidence="8">Nara gc5</strain>
    </source>
</reference>
<dbReference type="SUPFAM" id="SSF48264">
    <property type="entry name" value="Cytochrome P450"/>
    <property type="match status" value="1"/>
</dbReference>
<organism evidence="8">
    <name type="scientific">Colletotrichum fructicola (strain Nara gc5)</name>
    <name type="common">Anthracnose fungus</name>
    <name type="synonym">Colletotrichum gloeosporioides (strain Nara gc5)</name>
    <dbReference type="NCBI Taxonomy" id="1213859"/>
    <lineage>
        <taxon>Eukaryota</taxon>
        <taxon>Fungi</taxon>
        <taxon>Dikarya</taxon>
        <taxon>Ascomycota</taxon>
        <taxon>Pezizomycotina</taxon>
        <taxon>Sordariomycetes</taxon>
        <taxon>Hypocreomycetidae</taxon>
        <taxon>Glomerellales</taxon>
        <taxon>Glomerellaceae</taxon>
        <taxon>Colletotrichum</taxon>
        <taxon>Colletotrichum gloeosporioides species complex</taxon>
    </lineage>
</organism>
<evidence type="ECO:0000256" key="3">
    <source>
        <dbReference type="ARBA" id="ARBA00022617"/>
    </source>
</evidence>
<dbReference type="GO" id="GO:0016705">
    <property type="term" value="F:oxidoreductase activity, acting on paired donors, with incorporation or reduction of molecular oxygen"/>
    <property type="evidence" value="ECO:0007669"/>
    <property type="project" value="InterPro"/>
</dbReference>
<dbReference type="AlphaFoldDB" id="L2GAN4"/>
<dbReference type="Pfam" id="PF00067">
    <property type="entry name" value="p450"/>
    <property type="match status" value="1"/>
</dbReference>
<keyword evidence="3" id="KW-0349">Heme</keyword>
<evidence type="ECO:0000256" key="4">
    <source>
        <dbReference type="ARBA" id="ARBA00022723"/>
    </source>
</evidence>
<name>L2GAN4_COLFN</name>
<evidence type="ECO:0000256" key="6">
    <source>
        <dbReference type="ARBA" id="ARBA00023004"/>
    </source>
</evidence>
<keyword evidence="5" id="KW-0560">Oxidoreductase</keyword>
<dbReference type="Gene3D" id="1.10.630.10">
    <property type="entry name" value="Cytochrome P450"/>
    <property type="match status" value="1"/>
</dbReference>
<keyword evidence="4" id="KW-0479">Metal-binding</keyword>
<dbReference type="InterPro" id="IPR036396">
    <property type="entry name" value="Cyt_P450_sf"/>
</dbReference>
<evidence type="ECO:0000256" key="2">
    <source>
        <dbReference type="ARBA" id="ARBA00005179"/>
    </source>
</evidence>
<dbReference type="HOGENOM" id="CLU_1447576_0_0_1"/>
<accession>L2GAN4</accession>
<dbReference type="GO" id="GO:0005506">
    <property type="term" value="F:iron ion binding"/>
    <property type="evidence" value="ECO:0007669"/>
    <property type="project" value="InterPro"/>
</dbReference>
<keyword evidence="7 8" id="KW-0503">Monooxygenase</keyword>
<dbReference type="PRINTS" id="PR00463">
    <property type="entry name" value="EP450I"/>
</dbReference>
<dbReference type="GO" id="GO:0020037">
    <property type="term" value="F:heme binding"/>
    <property type="evidence" value="ECO:0007669"/>
    <property type="project" value="InterPro"/>
</dbReference>
<evidence type="ECO:0000313" key="8">
    <source>
        <dbReference type="EMBL" id="ELA35088.1"/>
    </source>
</evidence>